<dbReference type="RefSeq" id="WP_098075183.1">
    <property type="nucleotide sequence ID" value="NZ_PDEQ01000003.1"/>
</dbReference>
<organism evidence="2 3">
    <name type="scientific">Longibacter salinarum</name>
    <dbReference type="NCBI Taxonomy" id="1850348"/>
    <lineage>
        <taxon>Bacteria</taxon>
        <taxon>Pseudomonadati</taxon>
        <taxon>Rhodothermota</taxon>
        <taxon>Rhodothermia</taxon>
        <taxon>Rhodothermales</taxon>
        <taxon>Salisaetaceae</taxon>
        <taxon>Longibacter</taxon>
    </lineage>
</organism>
<gene>
    <name evidence="2" type="ORF">CRI94_08205</name>
</gene>
<dbReference type="Proteomes" id="UP000220102">
    <property type="component" value="Unassembled WGS sequence"/>
</dbReference>
<comment type="caution">
    <text evidence="2">The sequence shown here is derived from an EMBL/GenBank/DDBJ whole genome shotgun (WGS) entry which is preliminary data.</text>
</comment>
<accession>A0A2A8CZG7</accession>
<evidence type="ECO:0000313" key="2">
    <source>
        <dbReference type="EMBL" id="PEN14020.1"/>
    </source>
</evidence>
<feature type="region of interest" description="Disordered" evidence="1">
    <location>
        <begin position="146"/>
        <end position="167"/>
    </location>
</feature>
<dbReference type="OrthoDB" id="1494068at2"/>
<proteinExistence type="predicted"/>
<name>A0A2A8CZG7_9BACT</name>
<keyword evidence="3" id="KW-1185">Reference proteome</keyword>
<dbReference type="EMBL" id="PDEQ01000003">
    <property type="protein sequence ID" value="PEN14020.1"/>
    <property type="molecule type" value="Genomic_DNA"/>
</dbReference>
<evidence type="ECO:0000256" key="1">
    <source>
        <dbReference type="SAM" id="MobiDB-lite"/>
    </source>
</evidence>
<reference evidence="2 3" key="1">
    <citation type="submission" date="2017-10" db="EMBL/GenBank/DDBJ databases">
        <title>Draft genome of Longibacter Salinarum.</title>
        <authorList>
            <person name="Goh K.M."/>
            <person name="Shamsir M.S."/>
            <person name="Lim S.W."/>
        </authorList>
    </citation>
    <scope>NUCLEOTIDE SEQUENCE [LARGE SCALE GENOMIC DNA]</scope>
    <source>
        <strain evidence="2 3">KCTC 52045</strain>
    </source>
</reference>
<sequence>MNVELLESVRQAIVFYPRRFSAAQWAFARNADAVIENDVSPEGFKCCIAGHVLLESDRMTERELLRVGGFHTGGELWDEAARALSLTESQCRELFFPSQWDKPYKQNYYLCSSDDEAEVVASYLEYFVHKYGTDVEREAATRLAAAAERPMPVHEPNPVAPHARATV</sequence>
<protein>
    <submittedName>
        <fullName evidence="2">Uncharacterized protein</fullName>
    </submittedName>
</protein>
<dbReference type="AlphaFoldDB" id="A0A2A8CZG7"/>
<evidence type="ECO:0000313" key="3">
    <source>
        <dbReference type="Proteomes" id="UP000220102"/>
    </source>
</evidence>